<reference evidence="2 3" key="1">
    <citation type="journal article" date="2023" name="Plants (Basel)">
        <title>Bridging the Gap: Combining Genomics and Transcriptomics Approaches to Understand Stylosanthes scabra, an Orphan Legume from the Brazilian Caatinga.</title>
        <authorList>
            <person name="Ferreira-Neto J.R.C."/>
            <person name="da Silva M.D."/>
            <person name="Binneck E."/>
            <person name="de Melo N.F."/>
            <person name="da Silva R.H."/>
            <person name="de Melo A.L.T.M."/>
            <person name="Pandolfi V."/>
            <person name="Bustamante F.O."/>
            <person name="Brasileiro-Vidal A.C."/>
            <person name="Benko-Iseppon A.M."/>
        </authorList>
    </citation>
    <scope>NUCLEOTIDE SEQUENCE [LARGE SCALE GENOMIC DNA]</scope>
    <source>
        <tissue evidence="2">Leaves</tissue>
    </source>
</reference>
<evidence type="ECO:0000313" key="2">
    <source>
        <dbReference type="EMBL" id="MED6186430.1"/>
    </source>
</evidence>
<dbReference type="EMBL" id="JASCZI010181925">
    <property type="protein sequence ID" value="MED6186430.1"/>
    <property type="molecule type" value="Genomic_DNA"/>
</dbReference>
<keyword evidence="3" id="KW-1185">Reference proteome</keyword>
<dbReference type="Proteomes" id="UP001341840">
    <property type="component" value="Unassembled WGS sequence"/>
</dbReference>
<gene>
    <name evidence="2" type="ORF">PIB30_066630</name>
</gene>
<name>A0ABU6WN25_9FABA</name>
<organism evidence="2 3">
    <name type="scientific">Stylosanthes scabra</name>
    <dbReference type="NCBI Taxonomy" id="79078"/>
    <lineage>
        <taxon>Eukaryota</taxon>
        <taxon>Viridiplantae</taxon>
        <taxon>Streptophyta</taxon>
        <taxon>Embryophyta</taxon>
        <taxon>Tracheophyta</taxon>
        <taxon>Spermatophyta</taxon>
        <taxon>Magnoliopsida</taxon>
        <taxon>eudicotyledons</taxon>
        <taxon>Gunneridae</taxon>
        <taxon>Pentapetalae</taxon>
        <taxon>rosids</taxon>
        <taxon>fabids</taxon>
        <taxon>Fabales</taxon>
        <taxon>Fabaceae</taxon>
        <taxon>Papilionoideae</taxon>
        <taxon>50 kb inversion clade</taxon>
        <taxon>dalbergioids sensu lato</taxon>
        <taxon>Dalbergieae</taxon>
        <taxon>Pterocarpus clade</taxon>
        <taxon>Stylosanthes</taxon>
    </lineage>
</organism>
<feature type="region of interest" description="Disordered" evidence="1">
    <location>
        <begin position="1"/>
        <end position="27"/>
    </location>
</feature>
<accession>A0ABU6WN25</accession>
<comment type="caution">
    <text evidence="2">The sequence shown here is derived from an EMBL/GenBank/DDBJ whole genome shotgun (WGS) entry which is preliminary data.</text>
</comment>
<feature type="compositionally biased region" description="Basic and acidic residues" evidence="1">
    <location>
        <begin position="16"/>
        <end position="27"/>
    </location>
</feature>
<protein>
    <submittedName>
        <fullName evidence="2">Uncharacterized protein</fullName>
    </submittedName>
</protein>
<evidence type="ECO:0000313" key="3">
    <source>
        <dbReference type="Proteomes" id="UP001341840"/>
    </source>
</evidence>
<evidence type="ECO:0000256" key="1">
    <source>
        <dbReference type="SAM" id="MobiDB-lite"/>
    </source>
</evidence>
<sequence>MASESDPDEIVSLGEETPKEKKEDEVKGERVIMVKNKKIDREVCENAHVQHPLEENGTNGS</sequence>
<proteinExistence type="predicted"/>